<evidence type="ECO:0000259" key="1">
    <source>
        <dbReference type="PROSITE" id="PS50853"/>
    </source>
</evidence>
<dbReference type="PROSITE" id="PS50853">
    <property type="entry name" value="FN3"/>
    <property type="match status" value="1"/>
</dbReference>
<dbReference type="SUPFAM" id="SSF49265">
    <property type="entry name" value="Fibronectin type III"/>
    <property type="match status" value="1"/>
</dbReference>
<dbReference type="Proteomes" id="UP000240042">
    <property type="component" value="Unassembled WGS sequence"/>
</dbReference>
<dbReference type="Pfam" id="PF00041">
    <property type="entry name" value="fn3"/>
    <property type="match status" value="1"/>
</dbReference>
<dbReference type="EMBL" id="FOKY01000001">
    <property type="protein sequence ID" value="SFB69973.1"/>
    <property type="molecule type" value="Genomic_DNA"/>
</dbReference>
<sequence>MSEHAGKTIFLFLFLMIILLAATKIPVRAALKDPIFQDIQSKTFTFSPTLGIFRANDMHITNFSGNTVITKKIIEPSQEMIDLKLSFDGQDIVNNYQIIRSHYETNTIEKIFGSASGKFISGADSITMFPREHSVLVNNNLSVQSFTIDFWLYPYRIGEGHQTIVSFMSPDIGNPKDNNSYGFKITVEKGVIVYHFSNFFRDKDFKTYSFTLKESEPLIYQTWEKHTMVLDTGQQVIRVYRNGEEKNVVHITKNQNFYGETLYPVTHLQLGQKNFPLIIGNNAMFSLDEFTIYRDIQKNFKTFTTLKEPSSFETDVFTISSNYSKLQRINPIVKLPNEAYYKIGYRFSTNYFFPETSADIMPWTYINLEHNRFPPSKNTGKYLQLKYEYYPSARSETNSPMFLHNIQVEFQEFPNPGLLNFSLVKEGDQSVELEWNLLPDPDIVSYEIYYGTAPSNYFGKASISPASPISVPHPEKNSTSKLTYILQGLQNETPYYISIRSKDKYGVLGDFSPEIYVRPSSVKTEASYSIGR</sequence>
<dbReference type="OrthoDB" id="304972at2"/>
<dbReference type="InterPro" id="IPR036116">
    <property type="entry name" value="FN3_sf"/>
</dbReference>
<feature type="domain" description="Fibronectin type-III" evidence="1">
    <location>
        <begin position="415"/>
        <end position="522"/>
    </location>
</feature>
<dbReference type="InterPro" id="IPR003961">
    <property type="entry name" value="FN3_dom"/>
</dbReference>
<dbReference type="AlphaFoldDB" id="A0A1I1DBQ0"/>
<keyword evidence="3" id="KW-1185">Reference proteome</keyword>
<name>A0A1I1DBQ0_BREAD</name>
<dbReference type="InterPro" id="IPR013783">
    <property type="entry name" value="Ig-like_fold"/>
</dbReference>
<dbReference type="InterPro" id="IPR013320">
    <property type="entry name" value="ConA-like_dom_sf"/>
</dbReference>
<protein>
    <submittedName>
        <fullName evidence="2">Fibronectin type III domain-containing protein</fullName>
    </submittedName>
</protein>
<dbReference type="Gene3D" id="2.60.40.10">
    <property type="entry name" value="Immunoglobulins"/>
    <property type="match status" value="1"/>
</dbReference>
<dbReference type="Pfam" id="PF13385">
    <property type="entry name" value="Laminin_G_3"/>
    <property type="match status" value="1"/>
</dbReference>
<dbReference type="SMART" id="SM00060">
    <property type="entry name" value="FN3"/>
    <property type="match status" value="1"/>
</dbReference>
<gene>
    <name evidence="2" type="ORF">SAMN02745150_00317</name>
</gene>
<reference evidence="3" key="1">
    <citation type="submission" date="2016-10" db="EMBL/GenBank/DDBJ databases">
        <authorList>
            <person name="Varghese N."/>
            <person name="Submissions S."/>
        </authorList>
    </citation>
    <scope>NUCLEOTIDE SEQUENCE [LARGE SCALE GENOMIC DNA]</scope>
    <source>
        <strain evidence="3">ATCC 43811</strain>
    </source>
</reference>
<dbReference type="Gene3D" id="2.60.120.200">
    <property type="match status" value="1"/>
</dbReference>
<proteinExistence type="predicted"/>
<organism evidence="2 3">
    <name type="scientific">Brevinema andersonii</name>
    <dbReference type="NCBI Taxonomy" id="34097"/>
    <lineage>
        <taxon>Bacteria</taxon>
        <taxon>Pseudomonadati</taxon>
        <taxon>Spirochaetota</taxon>
        <taxon>Spirochaetia</taxon>
        <taxon>Brevinematales</taxon>
        <taxon>Brevinemataceae</taxon>
        <taxon>Brevinema</taxon>
    </lineage>
</organism>
<dbReference type="RefSeq" id="WP_092317677.1">
    <property type="nucleotide sequence ID" value="NZ_FOKY01000001.1"/>
</dbReference>
<dbReference type="CDD" id="cd00063">
    <property type="entry name" value="FN3"/>
    <property type="match status" value="1"/>
</dbReference>
<evidence type="ECO:0000313" key="2">
    <source>
        <dbReference type="EMBL" id="SFB69973.1"/>
    </source>
</evidence>
<dbReference type="SUPFAM" id="SSF49899">
    <property type="entry name" value="Concanavalin A-like lectins/glucanases"/>
    <property type="match status" value="1"/>
</dbReference>
<accession>A0A1I1DBQ0</accession>
<evidence type="ECO:0000313" key="3">
    <source>
        <dbReference type="Proteomes" id="UP000240042"/>
    </source>
</evidence>